<feature type="transmembrane region" description="Helical" evidence="9">
    <location>
        <begin position="728"/>
        <end position="747"/>
    </location>
</feature>
<dbReference type="InterPro" id="IPR001750">
    <property type="entry name" value="ND/Mrp_TM"/>
</dbReference>
<keyword evidence="3" id="KW-1003">Cell membrane</keyword>
<feature type="transmembrane region" description="Helical" evidence="9">
    <location>
        <begin position="789"/>
        <end position="808"/>
    </location>
</feature>
<dbReference type="Pfam" id="PF13244">
    <property type="entry name" value="MbhD"/>
    <property type="match status" value="1"/>
</dbReference>
<comment type="subcellular location">
    <subcellularLocation>
        <location evidence="1">Cell membrane</location>
        <topology evidence="1">Multi-pass membrane protein</topology>
    </subcellularLocation>
    <subcellularLocation>
        <location evidence="7">Membrane</location>
        <topology evidence="7">Multi-pass membrane protein</topology>
    </subcellularLocation>
</comment>
<evidence type="ECO:0000256" key="4">
    <source>
        <dbReference type="ARBA" id="ARBA00022692"/>
    </source>
</evidence>
<feature type="transmembrane region" description="Helical" evidence="9">
    <location>
        <begin position="318"/>
        <end position="343"/>
    </location>
</feature>
<evidence type="ECO:0000259" key="12">
    <source>
        <dbReference type="Pfam" id="PF13244"/>
    </source>
</evidence>
<dbReference type="PRINTS" id="PR01434">
    <property type="entry name" value="NADHDHGNASE5"/>
</dbReference>
<feature type="transmembrane region" description="Helical" evidence="9">
    <location>
        <begin position="609"/>
        <end position="627"/>
    </location>
</feature>
<feature type="compositionally biased region" description="Low complexity" evidence="8">
    <location>
        <begin position="1024"/>
        <end position="1033"/>
    </location>
</feature>
<feature type="transmembrane region" description="Helical" evidence="9">
    <location>
        <begin position="633"/>
        <end position="652"/>
    </location>
</feature>
<dbReference type="Pfam" id="PF00361">
    <property type="entry name" value="Proton_antipo_M"/>
    <property type="match status" value="1"/>
</dbReference>
<proteinExistence type="predicted"/>
<protein>
    <submittedName>
        <fullName evidence="14">Cation antiporter NADH dehydrogenase subunit</fullName>
    </submittedName>
</protein>
<accession>A0ABQ4DW79</accession>
<evidence type="ECO:0000256" key="3">
    <source>
        <dbReference type="ARBA" id="ARBA00022475"/>
    </source>
</evidence>
<feature type="transmembrane region" description="Helical" evidence="9">
    <location>
        <begin position="672"/>
        <end position="689"/>
    </location>
</feature>
<evidence type="ECO:0000256" key="7">
    <source>
        <dbReference type="RuleBase" id="RU000320"/>
    </source>
</evidence>
<feature type="transmembrane region" description="Helical" evidence="9">
    <location>
        <begin position="488"/>
        <end position="507"/>
    </location>
</feature>
<dbReference type="PANTHER" id="PTHR43373">
    <property type="entry name" value="NA(+)/H(+) ANTIPORTER SUBUNIT"/>
    <property type="match status" value="1"/>
</dbReference>
<dbReference type="Proteomes" id="UP000646749">
    <property type="component" value="Unassembled WGS sequence"/>
</dbReference>
<feature type="transmembrane region" description="Helical" evidence="9">
    <location>
        <begin position="239"/>
        <end position="258"/>
    </location>
</feature>
<name>A0ABQ4DW79_9ACTN</name>
<keyword evidence="4 7" id="KW-0812">Transmembrane</keyword>
<dbReference type="InterPro" id="IPR046806">
    <property type="entry name" value="MrpA_C/MbhE"/>
</dbReference>
<dbReference type="InterPro" id="IPR050616">
    <property type="entry name" value="CPA3_Na-H_Antiporter_A"/>
</dbReference>
<sequence>MLMLLALHLVAAALAPALVRLWGRWAFLPLALAPAAAFGWALGYAGTIGNGTPVVETYRWVPELGLDLALRVGTLSWLLVLLVGGIGALVLVYCVRYFAAGEPDLGRFAAAFVGFAGAMLGVVVADDLLLLYIFWELTSVFSYLLIAHHCEQPASRRAATQALLVTTLGGLVMLIGFVMLGQHAGTYRWSEIAARPPPSGGYLGLAVVLILIGALSKSAIFPTSFWLPAAMAAPTPVSAYLHAAAMVKAGVYLVAMLAPAYADVGPWRPLVYVAGVVTMLAGAWAALRQVDLKLLLAYGTVSRLGLLVVLLGTGTPDAALAGAAMLLGHALFKAALFLVVGIVDRRAGTRDLTVLSGLWRRMPLVCVAAVLAAASMAGVPPLFGFVTKEAAFAALADDPLLLAALLLSATLSTAYATRFVWGAFADRPGAEPTPTRPVEAVLLAPAGLLAVAGLVLGVLAGAVGGALAGYPRIFGTIDHHLTLLPAPGLALGLSLLALVAGLLLFALRGPVGAVQARLRAPVDGDSVYQALSRGLDRFAVLLTGATQRGSLPQYLGIILLAVVLVLGGALLRGPRPERIGGWDNPLQAVVGAVLVVAAVLTVRARRRLAAVILVGVTGYCTAMLFVLHGAPDLALAQFLAETVTIVVFVLVLRRLPARFSVRPLRRSRWARLALGVAVGVVVAGTALAATEARRAPPVSAEFPGPARSFGYGRNIVNVTLVDIRAWDTMGEIAVLVVAATGVASLIFQRRRGPERPRRGDLPPPPGAERVWLRAGPTLRTRHRSIVFEVVVRLIFHTVVLFSIFLLFAGHNAPGGGFVGGLVAGLALAVRYLAGGRHELDQAAPVDAGVVLGVGLFVAVGTGLLAMSTGGEVLRSTLLKPELPLVGDVHLVTSIFSTSASTWSWSAWCWTSCAVSARRWTGRSRWRTSRRPGCVPTDRRARPSRRRRHRRRRRARPGLTSGRPVRAARTPGRTGPVPGRPGRRGEDEAQPDPRAGCRGAVRRRGRPAAGAQPQPGADRHHPAQQRRQPAAPVGRPGGRGTDPRDHAGVGDE</sequence>
<evidence type="ECO:0000256" key="6">
    <source>
        <dbReference type="ARBA" id="ARBA00023136"/>
    </source>
</evidence>
<keyword evidence="6 9" id="KW-0472">Membrane</keyword>
<feature type="transmembrane region" description="Helical" evidence="9">
    <location>
        <begin position="129"/>
        <end position="146"/>
    </location>
</feature>
<feature type="transmembrane region" description="Helical" evidence="9">
    <location>
        <begin position="364"/>
        <end position="387"/>
    </location>
</feature>
<feature type="domain" description="Na+/H+ antiporter MnhB subunit-related protein" evidence="11">
    <location>
        <begin position="786"/>
        <end position="895"/>
    </location>
</feature>
<gene>
    <name evidence="14" type="ORF">Pen02_16510</name>
</gene>
<feature type="compositionally biased region" description="Basic and acidic residues" evidence="8">
    <location>
        <begin position="1040"/>
        <end position="1051"/>
    </location>
</feature>
<feature type="transmembrane region" description="Helical" evidence="9">
    <location>
        <begin position="294"/>
        <end position="312"/>
    </location>
</feature>
<feature type="transmembrane region" description="Helical" evidence="9">
    <location>
        <begin position="814"/>
        <end position="833"/>
    </location>
</feature>
<feature type="transmembrane region" description="Helical" evidence="9">
    <location>
        <begin position="270"/>
        <end position="287"/>
    </location>
</feature>
<evidence type="ECO:0000259" key="13">
    <source>
        <dbReference type="Pfam" id="PF20501"/>
    </source>
</evidence>
<dbReference type="EMBL" id="BONW01000005">
    <property type="protein sequence ID" value="GIG86715.1"/>
    <property type="molecule type" value="Genomic_DNA"/>
</dbReference>
<dbReference type="Pfam" id="PF20501">
    <property type="entry name" value="MbhE"/>
    <property type="match status" value="1"/>
</dbReference>
<evidence type="ECO:0000256" key="5">
    <source>
        <dbReference type="ARBA" id="ARBA00022989"/>
    </source>
</evidence>
<feature type="domain" description="MrpA C-terminal/MbhE" evidence="13">
    <location>
        <begin position="668"/>
        <end position="750"/>
    </location>
</feature>
<evidence type="ECO:0000256" key="9">
    <source>
        <dbReference type="SAM" id="Phobius"/>
    </source>
</evidence>
<feature type="compositionally biased region" description="Low complexity" evidence="8">
    <location>
        <begin position="1006"/>
        <end position="1015"/>
    </location>
</feature>
<reference evidence="14 15" key="1">
    <citation type="submission" date="2021-01" db="EMBL/GenBank/DDBJ databases">
        <title>Whole genome shotgun sequence of Plantactinospora endophytica NBRC 110450.</title>
        <authorList>
            <person name="Komaki H."/>
            <person name="Tamura T."/>
        </authorList>
    </citation>
    <scope>NUCLEOTIDE SEQUENCE [LARGE SCALE GENOMIC DNA]</scope>
    <source>
        <strain evidence="14 15">NBRC 110450</strain>
    </source>
</reference>
<comment type="caution">
    <text evidence="14">The sequence shown here is derived from an EMBL/GenBank/DDBJ whole genome shotgun (WGS) entry which is preliminary data.</text>
</comment>
<keyword evidence="15" id="KW-1185">Reference proteome</keyword>
<feature type="transmembrane region" description="Helical" evidence="9">
    <location>
        <begin position="845"/>
        <end position="868"/>
    </location>
</feature>
<evidence type="ECO:0000313" key="14">
    <source>
        <dbReference type="EMBL" id="GIG86715.1"/>
    </source>
</evidence>
<evidence type="ECO:0000313" key="15">
    <source>
        <dbReference type="Proteomes" id="UP000646749"/>
    </source>
</evidence>
<feature type="transmembrane region" description="Helical" evidence="9">
    <location>
        <begin position="75"/>
        <end position="98"/>
    </location>
</feature>
<feature type="domain" description="NADH:quinone oxidoreductase/Mrp antiporter transmembrane" evidence="10">
    <location>
        <begin position="125"/>
        <end position="406"/>
    </location>
</feature>
<evidence type="ECO:0000256" key="2">
    <source>
        <dbReference type="ARBA" id="ARBA00022448"/>
    </source>
</evidence>
<dbReference type="Gene3D" id="1.20.120.1200">
    <property type="entry name" value="NADH-ubiquinone/plastoquinone oxidoreductase chain 6, subunit NuoJ"/>
    <property type="match status" value="1"/>
</dbReference>
<evidence type="ECO:0000256" key="8">
    <source>
        <dbReference type="SAM" id="MobiDB-lite"/>
    </source>
</evidence>
<evidence type="ECO:0000256" key="1">
    <source>
        <dbReference type="ARBA" id="ARBA00004651"/>
    </source>
</evidence>
<feature type="transmembrane region" description="Helical" evidence="9">
    <location>
        <begin position="585"/>
        <end position="602"/>
    </location>
</feature>
<keyword evidence="5 9" id="KW-1133">Transmembrane helix</keyword>
<feature type="transmembrane region" description="Helical" evidence="9">
    <location>
        <begin position="201"/>
        <end position="227"/>
    </location>
</feature>
<keyword evidence="2" id="KW-0813">Transport</keyword>
<feature type="transmembrane region" description="Helical" evidence="9">
    <location>
        <begin position="554"/>
        <end position="573"/>
    </location>
</feature>
<feature type="compositionally biased region" description="Basic residues" evidence="8">
    <location>
        <begin position="941"/>
        <end position="955"/>
    </location>
</feature>
<dbReference type="Pfam" id="PF04039">
    <property type="entry name" value="MnhB"/>
    <property type="match status" value="1"/>
</dbReference>
<organism evidence="14 15">
    <name type="scientific">Plantactinospora endophytica</name>
    <dbReference type="NCBI Taxonomy" id="673535"/>
    <lineage>
        <taxon>Bacteria</taxon>
        <taxon>Bacillati</taxon>
        <taxon>Actinomycetota</taxon>
        <taxon>Actinomycetes</taxon>
        <taxon>Micromonosporales</taxon>
        <taxon>Micromonosporaceae</taxon>
        <taxon>Plantactinospora</taxon>
    </lineage>
</organism>
<feature type="region of interest" description="Disordered" evidence="8">
    <location>
        <begin position="924"/>
        <end position="1051"/>
    </location>
</feature>
<dbReference type="InterPro" id="IPR025383">
    <property type="entry name" value="MrpA_C/MbhD"/>
</dbReference>
<feature type="transmembrane region" description="Helical" evidence="9">
    <location>
        <begin position="442"/>
        <end position="468"/>
    </location>
</feature>
<feature type="transmembrane region" description="Helical" evidence="9">
    <location>
        <begin position="105"/>
        <end position="123"/>
    </location>
</feature>
<dbReference type="NCBIfam" id="NF009284">
    <property type="entry name" value="PRK12644.1"/>
    <property type="match status" value="1"/>
</dbReference>
<feature type="transmembrane region" description="Helical" evidence="9">
    <location>
        <begin position="158"/>
        <end position="181"/>
    </location>
</feature>
<dbReference type="InterPro" id="IPR007182">
    <property type="entry name" value="MnhB"/>
</dbReference>
<dbReference type="PANTHER" id="PTHR43373:SF1">
    <property type="entry name" value="NA(+)_H(+) ANTIPORTER SUBUNIT A"/>
    <property type="match status" value="1"/>
</dbReference>
<feature type="domain" description="MrpA C-terminal/MbhD" evidence="12">
    <location>
        <begin position="593"/>
        <end position="656"/>
    </location>
</feature>
<evidence type="ECO:0000259" key="10">
    <source>
        <dbReference type="Pfam" id="PF00361"/>
    </source>
</evidence>
<feature type="transmembrane region" description="Helical" evidence="9">
    <location>
        <begin position="399"/>
        <end position="421"/>
    </location>
</feature>
<evidence type="ECO:0000259" key="11">
    <source>
        <dbReference type="Pfam" id="PF04039"/>
    </source>
</evidence>
<dbReference type="InterPro" id="IPR042106">
    <property type="entry name" value="Nuo/plastoQ_OxRdtase_6_NuoJ"/>
</dbReference>